<evidence type="ECO:0000256" key="1">
    <source>
        <dbReference type="SAM" id="SignalP"/>
    </source>
</evidence>
<keyword evidence="4" id="KW-1185">Reference proteome</keyword>
<feature type="domain" description="DUF5683" evidence="2">
    <location>
        <begin position="49"/>
        <end position="191"/>
    </location>
</feature>
<dbReference type="Pfam" id="PF18935">
    <property type="entry name" value="DUF5683"/>
    <property type="match status" value="1"/>
</dbReference>
<dbReference type="STRING" id="760192.Halhy_0806"/>
<proteinExistence type="predicted"/>
<dbReference type="HOGENOM" id="CLU_060256_1_1_10"/>
<dbReference type="AlphaFoldDB" id="F4L3V9"/>
<reference key="2">
    <citation type="submission" date="2011-04" db="EMBL/GenBank/DDBJ databases">
        <title>Complete sequence of chromosome of Haliscomenobacter hydrossis DSM 1100.</title>
        <authorList>
            <consortium name="US DOE Joint Genome Institute (JGI-PGF)"/>
            <person name="Lucas S."/>
            <person name="Han J."/>
            <person name="Lapidus A."/>
            <person name="Bruce D."/>
            <person name="Goodwin L."/>
            <person name="Pitluck S."/>
            <person name="Peters L."/>
            <person name="Kyrpides N."/>
            <person name="Mavromatis K."/>
            <person name="Ivanova N."/>
            <person name="Ovchinnikova G."/>
            <person name="Pagani I."/>
            <person name="Daligault H."/>
            <person name="Detter J.C."/>
            <person name="Han C."/>
            <person name="Land M."/>
            <person name="Hauser L."/>
            <person name="Markowitz V."/>
            <person name="Cheng J.-F."/>
            <person name="Hugenholtz P."/>
            <person name="Woyke T."/>
            <person name="Wu D."/>
            <person name="Verbarg S."/>
            <person name="Frueling A."/>
            <person name="Brambilla E."/>
            <person name="Klenk H.-P."/>
            <person name="Eisen J.A."/>
        </authorList>
    </citation>
    <scope>NUCLEOTIDE SEQUENCE</scope>
    <source>
        <strain>DSM 1100</strain>
    </source>
</reference>
<keyword evidence="1" id="KW-0732">Signal</keyword>
<dbReference type="OrthoDB" id="9813910at2"/>
<gene>
    <name evidence="3" type="ordered locus">Halhy_0806</name>
</gene>
<dbReference type="Proteomes" id="UP000008461">
    <property type="component" value="Chromosome"/>
</dbReference>
<dbReference type="EMBL" id="CP002691">
    <property type="protein sequence ID" value="AEE48713.1"/>
    <property type="molecule type" value="Genomic_DNA"/>
</dbReference>
<accession>F4L3V9</accession>
<evidence type="ECO:0000259" key="2">
    <source>
        <dbReference type="Pfam" id="PF18935"/>
    </source>
</evidence>
<reference evidence="3 4" key="1">
    <citation type="journal article" date="2011" name="Stand. Genomic Sci.">
        <title>Complete genome sequence of Haliscomenobacter hydrossis type strain (O).</title>
        <authorList>
            <consortium name="US DOE Joint Genome Institute (JGI-PGF)"/>
            <person name="Daligault H."/>
            <person name="Lapidus A."/>
            <person name="Zeytun A."/>
            <person name="Nolan M."/>
            <person name="Lucas S."/>
            <person name="Del Rio T.G."/>
            <person name="Tice H."/>
            <person name="Cheng J.F."/>
            <person name="Tapia R."/>
            <person name="Han C."/>
            <person name="Goodwin L."/>
            <person name="Pitluck S."/>
            <person name="Liolios K."/>
            <person name="Pagani I."/>
            <person name="Ivanova N."/>
            <person name="Huntemann M."/>
            <person name="Mavromatis K."/>
            <person name="Mikhailova N."/>
            <person name="Pati A."/>
            <person name="Chen A."/>
            <person name="Palaniappan K."/>
            <person name="Land M."/>
            <person name="Hauser L."/>
            <person name="Brambilla E.M."/>
            <person name="Rohde M."/>
            <person name="Verbarg S."/>
            <person name="Goker M."/>
            <person name="Bristow J."/>
            <person name="Eisen J.A."/>
            <person name="Markowitz V."/>
            <person name="Hugenholtz P."/>
            <person name="Kyrpides N.C."/>
            <person name="Klenk H.P."/>
            <person name="Woyke T."/>
        </authorList>
    </citation>
    <scope>NUCLEOTIDE SEQUENCE [LARGE SCALE GENOMIC DNA]</scope>
    <source>
        <strain evidence="4">ATCC 27775 / DSM 1100 / LMG 10767 / O</strain>
    </source>
</reference>
<dbReference type="RefSeq" id="WP_013763277.1">
    <property type="nucleotide sequence ID" value="NC_015510.1"/>
</dbReference>
<dbReference type="eggNOG" id="ENOG502ZCD0">
    <property type="taxonomic scope" value="Bacteria"/>
</dbReference>
<organism evidence="3 4">
    <name type="scientific">Haliscomenobacter hydrossis (strain ATCC 27775 / DSM 1100 / LMG 10767 / O)</name>
    <dbReference type="NCBI Taxonomy" id="760192"/>
    <lineage>
        <taxon>Bacteria</taxon>
        <taxon>Pseudomonadati</taxon>
        <taxon>Bacteroidota</taxon>
        <taxon>Saprospiria</taxon>
        <taxon>Saprospirales</taxon>
        <taxon>Haliscomenobacteraceae</taxon>
        <taxon>Haliscomenobacter</taxon>
    </lineage>
</organism>
<feature type="signal peptide" evidence="1">
    <location>
        <begin position="1"/>
        <end position="18"/>
    </location>
</feature>
<feature type="chain" id="PRO_5003310673" description="DUF5683 domain-containing protein" evidence="1">
    <location>
        <begin position="19"/>
        <end position="196"/>
    </location>
</feature>
<sequence length="196" mass="21796">MKALFIVALFLCSGQLYSQQSDSIPAAPQEKVQMIFMDSVKLARKNRLPVPKKALLYSFVLPGSGQVYNGHWWKAPFAVGAIGGMVYLVQYNNGLFQRLKTALELELLKQPHEFSNLNLGVNGLRANRDSYDKNRQLSYVGVVAAYGLVAIEAFVDAHLQNFDISEDLSWRIKPTFQSDPRLGMGGPGIGIVFMVK</sequence>
<evidence type="ECO:0000313" key="4">
    <source>
        <dbReference type="Proteomes" id="UP000008461"/>
    </source>
</evidence>
<name>F4L3V9_HALH1</name>
<dbReference type="InterPro" id="IPR043738">
    <property type="entry name" value="DUF5683"/>
</dbReference>
<dbReference type="KEGG" id="hhy:Halhy_0806"/>
<evidence type="ECO:0000313" key="3">
    <source>
        <dbReference type="EMBL" id="AEE48713.1"/>
    </source>
</evidence>
<protein>
    <recommendedName>
        <fullName evidence="2">DUF5683 domain-containing protein</fullName>
    </recommendedName>
</protein>